<comment type="caution">
    <text evidence="1">The sequence shown here is derived from an EMBL/GenBank/DDBJ whole genome shotgun (WGS) entry which is preliminary data.</text>
</comment>
<protein>
    <submittedName>
        <fullName evidence="1">FRIGIDA-like protein 5 isoform X1</fullName>
    </submittedName>
</protein>
<dbReference type="Proteomes" id="UP000321393">
    <property type="component" value="Unassembled WGS sequence"/>
</dbReference>
<dbReference type="OrthoDB" id="1166041at2759"/>
<accession>A0A5A7TRV6</accession>
<evidence type="ECO:0000313" key="2">
    <source>
        <dbReference type="Proteomes" id="UP000321393"/>
    </source>
</evidence>
<sequence length="112" mass="13399">MERIVERIASETKIAEWKQSILSKTHEQLHSEASSFLIFSLQWKDLERHFESTREMILTLYEEVERRETAISSKEEAIALKEEEFELKKKELNEFNLLIEKSDAALKKRKWS</sequence>
<organism evidence="1 2">
    <name type="scientific">Cucumis melo var. makuwa</name>
    <name type="common">Oriental melon</name>
    <dbReference type="NCBI Taxonomy" id="1194695"/>
    <lineage>
        <taxon>Eukaryota</taxon>
        <taxon>Viridiplantae</taxon>
        <taxon>Streptophyta</taxon>
        <taxon>Embryophyta</taxon>
        <taxon>Tracheophyta</taxon>
        <taxon>Spermatophyta</taxon>
        <taxon>Magnoliopsida</taxon>
        <taxon>eudicotyledons</taxon>
        <taxon>Gunneridae</taxon>
        <taxon>Pentapetalae</taxon>
        <taxon>rosids</taxon>
        <taxon>fabids</taxon>
        <taxon>Cucurbitales</taxon>
        <taxon>Cucurbitaceae</taxon>
        <taxon>Benincaseae</taxon>
        <taxon>Cucumis</taxon>
    </lineage>
</organism>
<gene>
    <name evidence="1" type="ORF">E6C27_scaffold243G003060</name>
</gene>
<evidence type="ECO:0000313" key="1">
    <source>
        <dbReference type="EMBL" id="KAA0045784.1"/>
    </source>
</evidence>
<dbReference type="EMBL" id="SSTE01014401">
    <property type="protein sequence ID" value="KAA0045784.1"/>
    <property type="molecule type" value="Genomic_DNA"/>
</dbReference>
<proteinExistence type="predicted"/>
<dbReference type="AlphaFoldDB" id="A0A5A7TRV6"/>
<reference evidence="1 2" key="1">
    <citation type="submission" date="2019-08" db="EMBL/GenBank/DDBJ databases">
        <title>Draft genome sequences of two oriental melons (Cucumis melo L. var makuwa).</title>
        <authorList>
            <person name="Kwon S.-Y."/>
        </authorList>
    </citation>
    <scope>NUCLEOTIDE SEQUENCE [LARGE SCALE GENOMIC DNA]</scope>
    <source>
        <strain evidence="2">cv. SW 3</strain>
        <tissue evidence="1">Leaf</tissue>
    </source>
</reference>
<name>A0A5A7TRV6_CUCMM</name>